<reference evidence="4" key="1">
    <citation type="submission" date="2021-01" db="EMBL/GenBank/DDBJ databases">
        <authorList>
            <consortium name="Aspergillus puulaauensis MK2 genome sequencing consortium"/>
            <person name="Kazuki M."/>
            <person name="Futagami T."/>
        </authorList>
    </citation>
    <scope>NUCLEOTIDE SEQUENCE</scope>
    <source>
        <strain evidence="4">MK2</strain>
    </source>
</reference>
<accession>A0A7R7XPV6</accession>
<keyword evidence="5" id="KW-1185">Reference proteome</keyword>
<dbReference type="KEGG" id="apuu:APUU_41663A"/>
<dbReference type="InterPro" id="IPR015422">
    <property type="entry name" value="PyrdxlP-dep_Trfase_small"/>
</dbReference>
<dbReference type="InterPro" id="IPR004838">
    <property type="entry name" value="NHTrfase_class1_PyrdxlP-BS"/>
</dbReference>
<sequence length="439" mass="49058">MNMAAQNKPRVVSQRAQTASDATSNNLMWDIMNDLWCPSANPEGYVNVGVAENALMHDELLKFLNKKLELPADYLTYNDGGGGSSRLKKAICHFLNHHMKPIKPLEPSHLIVTNGVSPAIEHVSWAFADPGEGILLGRPYYGTFIPDISLRPGTQVVEVAFDDVDPFSIEAVAKYEKALLQFQENTGKNVRGLMLCHPHNPLGRCYPRETIIGLMKLCQQYQIHLISDEIYALSVFENRVDHNGPPPVQFESALSIDITGIIDPELVHILWGMSKDFGANGIRVGVLISQANPDVHLALKSISLYSYSSGIADHLTSLLLEDKAFTDAYIKENQKRLGDSYAYTVDILKGEGIEHAPGCNAAFFLWVNLGKRYRELHPGIPDGDRVSDKVMQQLLQRRVFLASGELFGAEKDGWFRIVFTHPREYLKEALDRIYAAIRD</sequence>
<dbReference type="Gene3D" id="3.40.640.10">
    <property type="entry name" value="Type I PLP-dependent aspartate aminotransferase-like (Major domain)"/>
    <property type="match status" value="1"/>
</dbReference>
<dbReference type="RefSeq" id="XP_041557413.1">
    <property type="nucleotide sequence ID" value="XM_041704871.1"/>
</dbReference>
<gene>
    <name evidence="4" type="ORF">APUU_41663A</name>
</gene>
<comment type="similarity">
    <text evidence="1">Belongs to the class-I pyridoxal-phosphate-dependent aminotransferase family.</text>
</comment>
<dbReference type="PANTHER" id="PTHR43795:SF63">
    <property type="entry name" value="PUTATIVE (AFU_ORTHOLOGUE AFUA_4G00630)-RELATED"/>
    <property type="match status" value="1"/>
</dbReference>
<dbReference type="InterPro" id="IPR050478">
    <property type="entry name" value="Ethylene_sulfur-biosynth"/>
</dbReference>
<dbReference type="PRINTS" id="PR00753">
    <property type="entry name" value="ACCSYNTHASE"/>
</dbReference>
<protein>
    <submittedName>
        <fullName evidence="4">Putative secondary metabolism biosynthetic enzyme</fullName>
    </submittedName>
</protein>
<dbReference type="Pfam" id="PF00155">
    <property type="entry name" value="Aminotran_1_2"/>
    <property type="match status" value="1"/>
</dbReference>
<dbReference type="OrthoDB" id="7042322at2759"/>
<dbReference type="InterPro" id="IPR004839">
    <property type="entry name" value="Aminotransferase_I/II_large"/>
</dbReference>
<dbReference type="Proteomes" id="UP000654913">
    <property type="component" value="Chromosome 4"/>
</dbReference>
<dbReference type="CDD" id="cd00609">
    <property type="entry name" value="AAT_like"/>
    <property type="match status" value="1"/>
</dbReference>
<dbReference type="InterPro" id="IPR015424">
    <property type="entry name" value="PyrdxlP-dep_Trfase"/>
</dbReference>
<name>A0A7R7XPV6_9EURO</name>
<dbReference type="GO" id="GO:0008483">
    <property type="term" value="F:transaminase activity"/>
    <property type="evidence" value="ECO:0007669"/>
    <property type="project" value="TreeGrafter"/>
</dbReference>
<evidence type="ECO:0000256" key="1">
    <source>
        <dbReference type="ARBA" id="ARBA00007441"/>
    </source>
</evidence>
<organism evidence="4 5">
    <name type="scientific">Aspergillus puulaauensis</name>
    <dbReference type="NCBI Taxonomy" id="1220207"/>
    <lineage>
        <taxon>Eukaryota</taxon>
        <taxon>Fungi</taxon>
        <taxon>Dikarya</taxon>
        <taxon>Ascomycota</taxon>
        <taxon>Pezizomycotina</taxon>
        <taxon>Eurotiomycetes</taxon>
        <taxon>Eurotiomycetidae</taxon>
        <taxon>Eurotiales</taxon>
        <taxon>Aspergillaceae</taxon>
        <taxon>Aspergillus</taxon>
    </lineage>
</organism>
<keyword evidence="2" id="KW-0663">Pyridoxal phosphate</keyword>
<dbReference type="Gene3D" id="3.90.1150.10">
    <property type="entry name" value="Aspartate Aminotransferase, domain 1"/>
    <property type="match status" value="1"/>
</dbReference>
<dbReference type="PROSITE" id="PS00105">
    <property type="entry name" value="AA_TRANSFER_CLASS_1"/>
    <property type="match status" value="1"/>
</dbReference>
<dbReference type="PANTHER" id="PTHR43795">
    <property type="entry name" value="BIFUNCTIONAL ASPARTATE AMINOTRANSFERASE AND GLUTAMATE/ASPARTATE-PREPHENATE AMINOTRANSFERASE-RELATED"/>
    <property type="match status" value="1"/>
</dbReference>
<evidence type="ECO:0000313" key="4">
    <source>
        <dbReference type="EMBL" id="BCS25219.1"/>
    </source>
</evidence>
<evidence type="ECO:0000313" key="5">
    <source>
        <dbReference type="Proteomes" id="UP000654913"/>
    </source>
</evidence>
<dbReference type="SUPFAM" id="SSF53383">
    <property type="entry name" value="PLP-dependent transferases"/>
    <property type="match status" value="1"/>
</dbReference>
<feature type="domain" description="Aminotransferase class I/classII large" evidence="3">
    <location>
        <begin position="83"/>
        <end position="433"/>
    </location>
</feature>
<reference evidence="4" key="2">
    <citation type="submission" date="2021-02" db="EMBL/GenBank/DDBJ databases">
        <title>Aspergillus puulaauensis MK2 genome sequence.</title>
        <authorList>
            <person name="Futagami T."/>
            <person name="Mori K."/>
            <person name="Kadooka C."/>
            <person name="Tanaka T."/>
        </authorList>
    </citation>
    <scope>NUCLEOTIDE SEQUENCE</scope>
    <source>
        <strain evidence="4">MK2</strain>
    </source>
</reference>
<evidence type="ECO:0000256" key="2">
    <source>
        <dbReference type="ARBA" id="ARBA00022898"/>
    </source>
</evidence>
<dbReference type="GeneID" id="64975224"/>
<dbReference type="AlphaFoldDB" id="A0A7R7XPV6"/>
<dbReference type="GO" id="GO:0030170">
    <property type="term" value="F:pyridoxal phosphate binding"/>
    <property type="evidence" value="ECO:0007669"/>
    <property type="project" value="InterPro"/>
</dbReference>
<evidence type="ECO:0000259" key="3">
    <source>
        <dbReference type="Pfam" id="PF00155"/>
    </source>
</evidence>
<proteinExistence type="inferred from homology"/>
<dbReference type="InterPro" id="IPR015421">
    <property type="entry name" value="PyrdxlP-dep_Trfase_major"/>
</dbReference>
<dbReference type="EMBL" id="AP024446">
    <property type="protein sequence ID" value="BCS25219.1"/>
    <property type="molecule type" value="Genomic_DNA"/>
</dbReference>
<dbReference type="GO" id="GO:0006520">
    <property type="term" value="P:amino acid metabolic process"/>
    <property type="evidence" value="ECO:0007669"/>
    <property type="project" value="TreeGrafter"/>
</dbReference>